<dbReference type="PANTHER" id="PTHR10744">
    <property type="entry name" value="40S RIBOSOMAL PROTEIN S11 FAMILY MEMBER"/>
    <property type="match status" value="1"/>
</dbReference>
<protein>
    <recommendedName>
        <fullName evidence="6">Small ribosomal subunit protein uS17</fullName>
    </recommendedName>
</protein>
<comment type="similarity">
    <text evidence="1 6 7">Belongs to the universal ribosomal protein uS17 family.</text>
</comment>
<accession>A0A0H4T3F0</accession>
<proteinExistence type="inferred from homology"/>
<dbReference type="NCBIfam" id="TIGR03635">
    <property type="entry name" value="uS17_bact"/>
    <property type="match status" value="1"/>
</dbReference>
<evidence type="ECO:0000256" key="2">
    <source>
        <dbReference type="ARBA" id="ARBA00022730"/>
    </source>
</evidence>
<evidence type="ECO:0000256" key="3">
    <source>
        <dbReference type="ARBA" id="ARBA00022884"/>
    </source>
</evidence>
<dbReference type="CDD" id="cd00364">
    <property type="entry name" value="Ribosomal_uS17"/>
    <property type="match status" value="1"/>
</dbReference>
<dbReference type="Pfam" id="PF00366">
    <property type="entry name" value="Ribosomal_S17"/>
    <property type="match status" value="1"/>
</dbReference>
<evidence type="ECO:0000256" key="6">
    <source>
        <dbReference type="HAMAP-Rule" id="MF_01345"/>
    </source>
</evidence>
<evidence type="ECO:0000256" key="4">
    <source>
        <dbReference type="ARBA" id="ARBA00022980"/>
    </source>
</evidence>
<comment type="function">
    <text evidence="6">One of the primary rRNA binding proteins, it binds specifically to the 5'-end of 16S ribosomal RNA.</text>
</comment>
<dbReference type="SUPFAM" id="SSF50249">
    <property type="entry name" value="Nucleic acid-binding proteins"/>
    <property type="match status" value="1"/>
</dbReference>
<dbReference type="HAMAP" id="MF_01345_B">
    <property type="entry name" value="Ribosomal_uS17_B"/>
    <property type="match status" value="1"/>
</dbReference>
<comment type="subunit">
    <text evidence="6">Part of the 30S ribosomal subunit.</text>
</comment>
<dbReference type="InterPro" id="IPR019984">
    <property type="entry name" value="Ribosomal_uS17_bact/chlr"/>
</dbReference>
<dbReference type="NCBIfam" id="NF004123">
    <property type="entry name" value="PRK05610.1"/>
    <property type="match status" value="1"/>
</dbReference>
<keyword evidence="5 6" id="KW-0687">Ribonucleoprotein</keyword>
<dbReference type="PANTHER" id="PTHR10744:SF1">
    <property type="entry name" value="SMALL RIBOSOMAL SUBUNIT PROTEIN US17M"/>
    <property type="match status" value="1"/>
</dbReference>
<evidence type="ECO:0000256" key="1">
    <source>
        <dbReference type="ARBA" id="ARBA00010254"/>
    </source>
</evidence>
<dbReference type="GO" id="GO:0019843">
    <property type="term" value="F:rRNA binding"/>
    <property type="evidence" value="ECO:0007669"/>
    <property type="project" value="UniProtKB-UniRule"/>
</dbReference>
<evidence type="ECO:0000256" key="7">
    <source>
        <dbReference type="RuleBase" id="RU003872"/>
    </source>
</evidence>
<dbReference type="GO" id="GO:0022627">
    <property type="term" value="C:cytosolic small ribosomal subunit"/>
    <property type="evidence" value="ECO:0007669"/>
    <property type="project" value="UniProtKB-UniRule"/>
</dbReference>
<dbReference type="InterPro" id="IPR012340">
    <property type="entry name" value="NA-bd_OB-fold"/>
</dbReference>
<evidence type="ECO:0000256" key="5">
    <source>
        <dbReference type="ARBA" id="ARBA00023274"/>
    </source>
</evidence>
<dbReference type="AlphaFoldDB" id="A0A0H4T3F0"/>
<keyword evidence="4 6" id="KW-0689">Ribosomal protein</keyword>
<dbReference type="GO" id="GO:0003735">
    <property type="term" value="F:structural constituent of ribosome"/>
    <property type="evidence" value="ECO:0007669"/>
    <property type="project" value="UniProtKB-UniRule"/>
</dbReference>
<dbReference type="InterPro" id="IPR019979">
    <property type="entry name" value="Ribosomal_uS17_CS"/>
</dbReference>
<name>A0A0H4T3F0_9ACTN</name>
<sequence>MVEERATRKTRVGVVVSDARAKTVTVEISQSMRHPRYDKVVRSRKRFHAHDDAYDAKVGDTVRIAETRPLSKTKRWRVVEIVERAR</sequence>
<dbReference type="PROSITE" id="PS00056">
    <property type="entry name" value="RIBOSOMAL_S17"/>
    <property type="match status" value="1"/>
</dbReference>
<dbReference type="EMBL" id="KT006996">
    <property type="protein sequence ID" value="AKQ02183.1"/>
    <property type="molecule type" value="Genomic_DNA"/>
</dbReference>
<dbReference type="Gene3D" id="2.40.50.140">
    <property type="entry name" value="Nucleic acid-binding proteins"/>
    <property type="match status" value="1"/>
</dbReference>
<keyword evidence="3 6" id="KW-0694">RNA-binding</keyword>
<dbReference type="PRINTS" id="PR00973">
    <property type="entry name" value="RIBOSOMALS17"/>
</dbReference>
<gene>
    <name evidence="6" type="primary">rpsQ</name>
</gene>
<dbReference type="InterPro" id="IPR000266">
    <property type="entry name" value="Ribosomal_uS17"/>
</dbReference>
<keyword evidence="2 6" id="KW-0699">rRNA-binding</keyword>
<reference evidence="8" key="1">
    <citation type="journal article" date="2015" name="ISME J.">
        <title>Aquifer environment selects for microbial species cohorts in sediment and groundwater.</title>
        <authorList>
            <person name="Hug L.A."/>
            <person name="Thomas B.C."/>
            <person name="Brown C.T."/>
            <person name="Frischkorn K.R."/>
            <person name="Williams K.H."/>
            <person name="Tringe S.G."/>
            <person name="Banfield J.F."/>
        </authorList>
    </citation>
    <scope>NUCLEOTIDE SEQUENCE</scope>
</reference>
<organism evidence="8">
    <name type="scientific">uncultured actinobacterium Rifle_16ft_4_minimus_3564</name>
    <dbReference type="NCBI Taxonomy" id="1665147"/>
    <lineage>
        <taxon>Bacteria</taxon>
        <taxon>Bacillati</taxon>
        <taxon>Actinomycetota</taxon>
        <taxon>Actinomycetes</taxon>
        <taxon>marine Actinobacteria clade</taxon>
        <taxon>environmental samples</taxon>
    </lineage>
</organism>
<dbReference type="GO" id="GO:0006412">
    <property type="term" value="P:translation"/>
    <property type="evidence" value="ECO:0007669"/>
    <property type="project" value="UniProtKB-UniRule"/>
</dbReference>
<evidence type="ECO:0000313" key="8">
    <source>
        <dbReference type="EMBL" id="AKQ02183.1"/>
    </source>
</evidence>